<dbReference type="SUPFAM" id="SSF47413">
    <property type="entry name" value="lambda repressor-like DNA-binding domains"/>
    <property type="match status" value="1"/>
</dbReference>
<dbReference type="InterPro" id="IPR039554">
    <property type="entry name" value="HigA2-like_HTH"/>
</dbReference>
<comment type="caution">
    <text evidence="2">The sequence shown here is derived from an EMBL/GenBank/DDBJ whole genome shotgun (WGS) entry which is preliminary data.</text>
</comment>
<dbReference type="PROSITE" id="PS50943">
    <property type="entry name" value="HTH_CROC1"/>
    <property type="match status" value="1"/>
</dbReference>
<name>A0ABV6ZZ19_9PROT</name>
<dbReference type="SMART" id="SM00530">
    <property type="entry name" value="HTH_XRE"/>
    <property type="match status" value="1"/>
</dbReference>
<dbReference type="EMBL" id="JBHRSV010000020">
    <property type="protein sequence ID" value="MFC2926699.1"/>
    <property type="molecule type" value="Genomic_DNA"/>
</dbReference>
<dbReference type="InterPro" id="IPR001387">
    <property type="entry name" value="Cro/C1-type_HTH"/>
</dbReference>
<evidence type="ECO:0000313" key="3">
    <source>
        <dbReference type="Proteomes" id="UP001595379"/>
    </source>
</evidence>
<sequence>MGVSLDEKLAGLSPDRLARIKDRAEALEADYVTLRALREARSLTQTQLAERLGKKQATIAEMEKRSDLLISTLRETIEAMGGRLELSVAFPGGKPLILKGLGDET</sequence>
<organism evidence="2 3">
    <name type="scientific">Hyphobacterium vulgare</name>
    <dbReference type="NCBI Taxonomy" id="1736751"/>
    <lineage>
        <taxon>Bacteria</taxon>
        <taxon>Pseudomonadati</taxon>
        <taxon>Pseudomonadota</taxon>
        <taxon>Alphaproteobacteria</taxon>
        <taxon>Maricaulales</taxon>
        <taxon>Maricaulaceae</taxon>
        <taxon>Hyphobacterium</taxon>
    </lineage>
</organism>
<evidence type="ECO:0000313" key="2">
    <source>
        <dbReference type="EMBL" id="MFC2926699.1"/>
    </source>
</evidence>
<evidence type="ECO:0000259" key="1">
    <source>
        <dbReference type="PROSITE" id="PS50943"/>
    </source>
</evidence>
<reference evidence="3" key="1">
    <citation type="journal article" date="2019" name="Int. J. Syst. Evol. Microbiol.">
        <title>The Global Catalogue of Microorganisms (GCM) 10K type strain sequencing project: providing services to taxonomists for standard genome sequencing and annotation.</title>
        <authorList>
            <consortium name="The Broad Institute Genomics Platform"/>
            <consortium name="The Broad Institute Genome Sequencing Center for Infectious Disease"/>
            <person name="Wu L."/>
            <person name="Ma J."/>
        </authorList>
    </citation>
    <scope>NUCLEOTIDE SEQUENCE [LARGE SCALE GENOMIC DNA]</scope>
    <source>
        <strain evidence="3">KCTC 52487</strain>
    </source>
</reference>
<dbReference type="RefSeq" id="WP_343164668.1">
    <property type="nucleotide sequence ID" value="NZ_JBHRSV010000020.1"/>
</dbReference>
<keyword evidence="3" id="KW-1185">Reference proteome</keyword>
<feature type="domain" description="HTH cro/C1-type" evidence="1">
    <location>
        <begin position="34"/>
        <end position="87"/>
    </location>
</feature>
<proteinExistence type="predicted"/>
<gene>
    <name evidence="2" type="ORF">ACFOOR_11330</name>
</gene>
<dbReference type="CDD" id="cd00093">
    <property type="entry name" value="HTH_XRE"/>
    <property type="match status" value="1"/>
</dbReference>
<dbReference type="InterPro" id="IPR010982">
    <property type="entry name" value="Lambda_DNA-bd_dom_sf"/>
</dbReference>
<protein>
    <submittedName>
        <fullName evidence="2">Helix-turn-helix domain-containing protein</fullName>
    </submittedName>
</protein>
<dbReference type="Gene3D" id="1.10.260.40">
    <property type="entry name" value="lambda repressor-like DNA-binding domains"/>
    <property type="match status" value="1"/>
</dbReference>
<dbReference type="Proteomes" id="UP001595379">
    <property type="component" value="Unassembled WGS sequence"/>
</dbReference>
<dbReference type="Pfam" id="PF13744">
    <property type="entry name" value="HTH_37"/>
    <property type="match status" value="1"/>
</dbReference>
<accession>A0ABV6ZZ19</accession>